<gene>
    <name evidence="1" type="ORF">DPMN_081693</name>
</gene>
<evidence type="ECO:0000313" key="1">
    <source>
        <dbReference type="EMBL" id="KAH3694253.1"/>
    </source>
</evidence>
<sequence length="102" mass="11329">MEGPDLSYSCLLIHICWKADMEAKMEPPTQTEYFLSGGAISLICMVDEFLLHPVDITWKHIGASKQDGVGVQILTDVDFALHNAVVCSFMNNSRLGRQTRAT</sequence>
<name>A0A9D4BI11_DREPO</name>
<reference evidence="1" key="2">
    <citation type="submission" date="2020-11" db="EMBL/GenBank/DDBJ databases">
        <authorList>
            <person name="McCartney M.A."/>
            <person name="Auch B."/>
            <person name="Kono T."/>
            <person name="Mallez S."/>
            <person name="Becker A."/>
            <person name="Gohl D.M."/>
            <person name="Silverstein K.A.T."/>
            <person name="Koren S."/>
            <person name="Bechman K.B."/>
            <person name="Herman A."/>
            <person name="Abrahante J.E."/>
            <person name="Garbe J."/>
        </authorList>
    </citation>
    <scope>NUCLEOTIDE SEQUENCE</scope>
    <source>
        <strain evidence="1">Duluth1</strain>
        <tissue evidence="1">Whole animal</tissue>
    </source>
</reference>
<organism evidence="1 2">
    <name type="scientific">Dreissena polymorpha</name>
    <name type="common">Zebra mussel</name>
    <name type="synonym">Mytilus polymorpha</name>
    <dbReference type="NCBI Taxonomy" id="45954"/>
    <lineage>
        <taxon>Eukaryota</taxon>
        <taxon>Metazoa</taxon>
        <taxon>Spiralia</taxon>
        <taxon>Lophotrochozoa</taxon>
        <taxon>Mollusca</taxon>
        <taxon>Bivalvia</taxon>
        <taxon>Autobranchia</taxon>
        <taxon>Heteroconchia</taxon>
        <taxon>Euheterodonta</taxon>
        <taxon>Imparidentia</taxon>
        <taxon>Neoheterodontei</taxon>
        <taxon>Myida</taxon>
        <taxon>Dreissenoidea</taxon>
        <taxon>Dreissenidae</taxon>
        <taxon>Dreissena</taxon>
    </lineage>
</organism>
<evidence type="ECO:0000313" key="2">
    <source>
        <dbReference type="Proteomes" id="UP000828390"/>
    </source>
</evidence>
<protein>
    <recommendedName>
        <fullName evidence="3">Ig-like domain-containing protein</fullName>
    </recommendedName>
</protein>
<keyword evidence="2" id="KW-1185">Reference proteome</keyword>
<comment type="caution">
    <text evidence="1">The sequence shown here is derived from an EMBL/GenBank/DDBJ whole genome shotgun (WGS) entry which is preliminary data.</text>
</comment>
<dbReference type="Proteomes" id="UP000828390">
    <property type="component" value="Unassembled WGS sequence"/>
</dbReference>
<evidence type="ECO:0008006" key="3">
    <source>
        <dbReference type="Google" id="ProtNLM"/>
    </source>
</evidence>
<reference evidence="1" key="1">
    <citation type="journal article" date="2019" name="bioRxiv">
        <title>The Genome of the Zebra Mussel, Dreissena polymorpha: A Resource for Invasive Species Research.</title>
        <authorList>
            <person name="McCartney M.A."/>
            <person name="Auch B."/>
            <person name="Kono T."/>
            <person name="Mallez S."/>
            <person name="Zhang Y."/>
            <person name="Obille A."/>
            <person name="Becker A."/>
            <person name="Abrahante J.E."/>
            <person name="Garbe J."/>
            <person name="Badalamenti J.P."/>
            <person name="Herman A."/>
            <person name="Mangelson H."/>
            <person name="Liachko I."/>
            <person name="Sullivan S."/>
            <person name="Sone E.D."/>
            <person name="Koren S."/>
            <person name="Silverstein K.A.T."/>
            <person name="Beckman K.B."/>
            <person name="Gohl D.M."/>
        </authorList>
    </citation>
    <scope>NUCLEOTIDE SEQUENCE</scope>
    <source>
        <strain evidence="1">Duluth1</strain>
        <tissue evidence="1">Whole animal</tissue>
    </source>
</reference>
<proteinExistence type="predicted"/>
<dbReference type="EMBL" id="JAIWYP010000016">
    <property type="protein sequence ID" value="KAH3694253.1"/>
    <property type="molecule type" value="Genomic_DNA"/>
</dbReference>
<dbReference type="AlphaFoldDB" id="A0A9D4BI11"/>
<accession>A0A9D4BI11</accession>